<dbReference type="Gene3D" id="3.40.50.360">
    <property type="match status" value="1"/>
</dbReference>
<evidence type="ECO:0000313" key="3">
    <source>
        <dbReference type="Proteomes" id="UP000736328"/>
    </source>
</evidence>
<dbReference type="GO" id="GO:0003955">
    <property type="term" value="F:NAD(P)H dehydrogenase (quinone) activity"/>
    <property type="evidence" value="ECO:0007669"/>
    <property type="project" value="TreeGrafter"/>
</dbReference>
<dbReference type="Pfam" id="PF03358">
    <property type="entry name" value="FMN_red"/>
    <property type="match status" value="1"/>
</dbReference>
<dbReference type="PANTHER" id="PTHR30546">
    <property type="entry name" value="FLAVODOXIN-RELATED PROTEIN WRBA-RELATED"/>
    <property type="match status" value="1"/>
</dbReference>
<feature type="domain" description="Flavodoxin-like" evidence="1">
    <location>
        <begin position="8"/>
        <end position="163"/>
    </location>
</feature>
<dbReference type="GO" id="GO:0010181">
    <property type="term" value="F:FMN binding"/>
    <property type="evidence" value="ECO:0007669"/>
    <property type="project" value="InterPro"/>
</dbReference>
<dbReference type="EMBL" id="JACQXR010000107">
    <property type="protein sequence ID" value="MBI4727170.1"/>
    <property type="molecule type" value="Genomic_DNA"/>
</dbReference>
<dbReference type="GO" id="GO:0009055">
    <property type="term" value="F:electron transfer activity"/>
    <property type="evidence" value="ECO:0007669"/>
    <property type="project" value="InterPro"/>
</dbReference>
<dbReference type="GO" id="GO:0016020">
    <property type="term" value="C:membrane"/>
    <property type="evidence" value="ECO:0007669"/>
    <property type="project" value="TreeGrafter"/>
</dbReference>
<dbReference type="InterPro" id="IPR029039">
    <property type="entry name" value="Flavoprotein-like_sf"/>
</dbReference>
<comment type="caution">
    <text evidence="2">The sequence shown here is derived from an EMBL/GenBank/DDBJ whole genome shotgun (WGS) entry which is preliminary data.</text>
</comment>
<dbReference type="Proteomes" id="UP000736328">
    <property type="component" value="Unassembled WGS sequence"/>
</dbReference>
<gene>
    <name evidence="2" type="ORF">HY768_08125</name>
</gene>
<dbReference type="PROSITE" id="PS00201">
    <property type="entry name" value="FLAVODOXIN"/>
    <property type="match status" value="1"/>
</dbReference>
<dbReference type="InterPro" id="IPR001226">
    <property type="entry name" value="Flavodoxin_CS"/>
</dbReference>
<dbReference type="InterPro" id="IPR008254">
    <property type="entry name" value="Flavodoxin/NO_synth"/>
</dbReference>
<protein>
    <submittedName>
        <fullName evidence="2">NAD(P)H-dependent oxidoreductase</fullName>
    </submittedName>
</protein>
<dbReference type="PANTHER" id="PTHR30546:SF23">
    <property type="entry name" value="FLAVOPROTEIN-LIKE PROTEIN YCP4-RELATED"/>
    <property type="match status" value="1"/>
</dbReference>
<organism evidence="2 3">
    <name type="scientific">candidate division TA06 bacterium</name>
    <dbReference type="NCBI Taxonomy" id="2250710"/>
    <lineage>
        <taxon>Bacteria</taxon>
        <taxon>Bacteria division TA06</taxon>
    </lineage>
</organism>
<proteinExistence type="predicted"/>
<accession>A0A933IB35</accession>
<evidence type="ECO:0000313" key="2">
    <source>
        <dbReference type="EMBL" id="MBI4727170.1"/>
    </source>
</evidence>
<evidence type="ECO:0000259" key="1">
    <source>
        <dbReference type="PROSITE" id="PS50902"/>
    </source>
</evidence>
<dbReference type="InterPro" id="IPR005025">
    <property type="entry name" value="FMN_Rdtase-like_dom"/>
</dbReference>
<dbReference type="AlphaFoldDB" id="A0A933IB35"/>
<dbReference type="PROSITE" id="PS50902">
    <property type="entry name" value="FLAVODOXIN_LIKE"/>
    <property type="match status" value="1"/>
</dbReference>
<name>A0A933IB35_UNCT6</name>
<dbReference type="SUPFAM" id="SSF52218">
    <property type="entry name" value="Flavoproteins"/>
    <property type="match status" value="1"/>
</dbReference>
<reference evidence="2" key="1">
    <citation type="submission" date="2020-07" db="EMBL/GenBank/DDBJ databases">
        <title>Huge and variable diversity of episymbiotic CPR bacteria and DPANN archaea in groundwater ecosystems.</title>
        <authorList>
            <person name="He C.Y."/>
            <person name="Keren R."/>
            <person name="Whittaker M."/>
            <person name="Farag I.F."/>
            <person name="Doudna J."/>
            <person name="Cate J.H.D."/>
            <person name="Banfield J.F."/>
        </authorList>
    </citation>
    <scope>NUCLEOTIDE SEQUENCE</scope>
    <source>
        <strain evidence="2">NC_groundwater_1520_Pr4_B-0.1um_53_5</strain>
    </source>
</reference>
<sequence>MATNKTNILIIYDSYTGNTEKLAKAVAQGAEQVEGARIVVKKADKVKLPDMLAADGIIIGSPAYYGLMTARLKGLLDSTFKIHGKLAGKAGAAFTTAGSTATGAETTLLSILTAMLIHGMVVQGRSSEKHFGAACVGAPDAKAIKFGEDLGKRTALLAGKLKA</sequence>